<dbReference type="EMBL" id="CP071448">
    <property type="protein sequence ID" value="QSW88338.1"/>
    <property type="molecule type" value="Genomic_DNA"/>
</dbReference>
<dbReference type="InterPro" id="IPR050640">
    <property type="entry name" value="Bact_2-comp_sensor_kinase"/>
</dbReference>
<evidence type="ECO:0000256" key="1">
    <source>
        <dbReference type="SAM" id="Phobius"/>
    </source>
</evidence>
<keyword evidence="1" id="KW-0812">Transmembrane</keyword>
<sequence length="561" mass="65580">MHFSIGYLFYLYLMYKSYFFSVLLLLIFSSCTYYKDYVTSDVTYEVDYDHQQMDWGKPERSSFKFQTNVEIQKRKKNSEYLGLQINAFGAFDVYWDGVLVGRNGQMAKSGHAEVPGTETTYYQIPKKLSNLGMHTVSLMGTQVYNREAERRIDVKLKDYLLLHRSPLVVVSFMNIMAGGFLIAAIYYFFLYVNSTRKELAVLLFGIICLLFFCLLIIEYVKYYLDIPYNQFYTRLKIIGWLTFSISMLVPWYFMLQFEFKRKKLILGLLFLTLLAVYIGYYGHYDVSAAYFTITARFFSIVIAFDAAIKRKKGGLIVVAGLLAGVMVNYFMFYDFGLFIAFTILVLCMLYLHTIRAKAIEEAHNASLLLSSRLQLELVKKNIQPHFLRNTLTSLIDWIEESPKEGVVFIRALSEEFDIMNDIAEDTLIPIRQEIDLCRRHLEIMSFRKEICYEWQEEGINENETIPPAVFHTIIENGITHSLPPKQGCIVFCLKFSKEKHFKQYTLLTFAQNRQTKKNKQTGTGFKYIKARLTESYGENWSFESYAVEKGWETIIKIFDIK</sequence>
<accession>A0ABX7QCK5</accession>
<keyword evidence="1" id="KW-1133">Transmembrane helix</keyword>
<feature type="transmembrane region" description="Helical" evidence="1">
    <location>
        <begin position="337"/>
        <end position="354"/>
    </location>
</feature>
<keyword evidence="3" id="KW-0808">Transferase</keyword>
<name>A0ABX7QCK5_9FLAO</name>
<organism evidence="3 4">
    <name type="scientific">Flavobacterium endoglycinae</name>
    <dbReference type="NCBI Taxonomy" id="2816357"/>
    <lineage>
        <taxon>Bacteria</taxon>
        <taxon>Pseudomonadati</taxon>
        <taxon>Bacteroidota</taxon>
        <taxon>Flavobacteriia</taxon>
        <taxon>Flavobacteriales</taxon>
        <taxon>Flavobacteriaceae</taxon>
        <taxon>Flavobacterium</taxon>
    </lineage>
</organism>
<dbReference type="PANTHER" id="PTHR34220:SF7">
    <property type="entry name" value="SENSOR HISTIDINE KINASE YPDA"/>
    <property type="match status" value="1"/>
</dbReference>
<feature type="transmembrane region" description="Helical" evidence="1">
    <location>
        <begin position="288"/>
        <end position="308"/>
    </location>
</feature>
<evidence type="ECO:0000313" key="4">
    <source>
        <dbReference type="Proteomes" id="UP000663440"/>
    </source>
</evidence>
<dbReference type="Proteomes" id="UP000663440">
    <property type="component" value="Chromosome"/>
</dbReference>
<dbReference type="PANTHER" id="PTHR34220">
    <property type="entry name" value="SENSOR HISTIDINE KINASE YPDA"/>
    <property type="match status" value="1"/>
</dbReference>
<feature type="transmembrane region" description="Helical" evidence="1">
    <location>
        <begin position="167"/>
        <end position="192"/>
    </location>
</feature>
<feature type="transmembrane region" description="Helical" evidence="1">
    <location>
        <begin position="315"/>
        <end position="331"/>
    </location>
</feature>
<feature type="transmembrane region" description="Helical" evidence="1">
    <location>
        <begin position="264"/>
        <end position="282"/>
    </location>
</feature>
<proteinExistence type="predicted"/>
<protein>
    <submittedName>
        <fullName evidence="3">Histidine kinase</fullName>
    </submittedName>
</protein>
<feature type="domain" description="Signal transduction histidine kinase internal region" evidence="2">
    <location>
        <begin position="374"/>
        <end position="448"/>
    </location>
</feature>
<dbReference type="InterPro" id="IPR010559">
    <property type="entry name" value="Sig_transdc_His_kin_internal"/>
</dbReference>
<dbReference type="Pfam" id="PF06580">
    <property type="entry name" value="His_kinase"/>
    <property type="match status" value="1"/>
</dbReference>
<keyword evidence="4" id="KW-1185">Reference proteome</keyword>
<evidence type="ECO:0000313" key="3">
    <source>
        <dbReference type="EMBL" id="QSW88338.1"/>
    </source>
</evidence>
<keyword evidence="1" id="KW-0472">Membrane</keyword>
<gene>
    <name evidence="3" type="ORF">J0383_19030</name>
</gene>
<feature type="transmembrane region" description="Helical" evidence="1">
    <location>
        <begin position="7"/>
        <end position="28"/>
    </location>
</feature>
<reference evidence="3 4" key="1">
    <citation type="submission" date="2021-03" db="EMBL/GenBank/DDBJ databases">
        <title>Flavobacterium kribbensis sp. nov, an endophytic bacteria, isolated from soybean.</title>
        <authorList>
            <person name="Lee J."/>
            <person name="Seo J."/>
        </authorList>
    </citation>
    <scope>NUCLEOTIDE SEQUENCE [LARGE SCALE GENOMIC DNA]</scope>
    <source>
        <strain evidence="3 4">BB8</strain>
    </source>
</reference>
<feature type="transmembrane region" description="Helical" evidence="1">
    <location>
        <begin position="237"/>
        <end position="255"/>
    </location>
</feature>
<keyword evidence="3" id="KW-0418">Kinase</keyword>
<evidence type="ECO:0000259" key="2">
    <source>
        <dbReference type="Pfam" id="PF06580"/>
    </source>
</evidence>
<feature type="transmembrane region" description="Helical" evidence="1">
    <location>
        <begin position="199"/>
        <end position="217"/>
    </location>
</feature>
<dbReference type="GO" id="GO:0016301">
    <property type="term" value="F:kinase activity"/>
    <property type="evidence" value="ECO:0007669"/>
    <property type="project" value="UniProtKB-KW"/>
</dbReference>